<dbReference type="EMBL" id="CP034207">
    <property type="protein sequence ID" value="QBZ61560.1"/>
    <property type="molecule type" value="Genomic_DNA"/>
</dbReference>
<organism evidence="2 3">
    <name type="scientific">Pyricularia oryzae</name>
    <name type="common">Rice blast fungus</name>
    <name type="synonym">Magnaporthe oryzae</name>
    <dbReference type="NCBI Taxonomy" id="318829"/>
    <lineage>
        <taxon>Eukaryota</taxon>
        <taxon>Fungi</taxon>
        <taxon>Dikarya</taxon>
        <taxon>Ascomycota</taxon>
        <taxon>Pezizomycotina</taxon>
        <taxon>Sordariomycetes</taxon>
        <taxon>Sordariomycetidae</taxon>
        <taxon>Magnaporthales</taxon>
        <taxon>Pyriculariaceae</taxon>
        <taxon>Pyricularia</taxon>
    </lineage>
</organism>
<name>A0A4P7NHZ3_PYROR</name>
<proteinExistence type="predicted"/>
<feature type="region of interest" description="Disordered" evidence="1">
    <location>
        <begin position="1"/>
        <end position="64"/>
    </location>
</feature>
<accession>A0A4P7NHZ3</accession>
<evidence type="ECO:0000256" key="1">
    <source>
        <dbReference type="SAM" id="MobiDB-lite"/>
    </source>
</evidence>
<feature type="compositionally biased region" description="Basic residues" evidence="1">
    <location>
        <begin position="1"/>
        <end position="11"/>
    </location>
</feature>
<dbReference type="Proteomes" id="UP000294847">
    <property type="component" value="Chromosome 4"/>
</dbReference>
<sequence>MMGVSRKKKSAGRNSDKCTVNTFPTMAGRSAPSNPGFGDVALFDQPENDQTPPPMDLGTRSFPDWWSVQRKGPRRIGDPLQKWGVGVLFLNLSPRDTTNTRNRSSYRSFYERIRLFLSDQKERLAGSRLVGQMGGPAAGKRQLFGPILH</sequence>
<dbReference type="AlphaFoldDB" id="A0A4P7NHZ3"/>
<reference evidence="2 3" key="1">
    <citation type="journal article" date="2019" name="Mol. Biol. Evol.">
        <title>Blast fungal genomes show frequent chromosomal changes, gene gains and losses, and effector gene turnover.</title>
        <authorList>
            <person name="Gomez Luciano L.B."/>
            <person name="Jason Tsai I."/>
            <person name="Chuma I."/>
            <person name="Tosa Y."/>
            <person name="Chen Y.H."/>
            <person name="Li J.Y."/>
            <person name="Li M.Y."/>
            <person name="Jade Lu M.Y."/>
            <person name="Nakayashiki H."/>
            <person name="Li W.H."/>
        </authorList>
    </citation>
    <scope>NUCLEOTIDE SEQUENCE [LARGE SCALE GENOMIC DNA]</scope>
    <source>
        <strain evidence="2">MZ5-1-6</strain>
    </source>
</reference>
<evidence type="ECO:0000313" key="3">
    <source>
        <dbReference type="Proteomes" id="UP000294847"/>
    </source>
</evidence>
<gene>
    <name evidence="2" type="ORF">PoMZ_08511</name>
</gene>
<protein>
    <submittedName>
        <fullName evidence="2">Uncharacterized protein</fullName>
    </submittedName>
</protein>
<evidence type="ECO:0000313" key="2">
    <source>
        <dbReference type="EMBL" id="QBZ61560.1"/>
    </source>
</evidence>